<gene>
    <name evidence="6" type="ORF">HYDPIDRAFT_183145</name>
</gene>
<dbReference type="Proteomes" id="UP000053820">
    <property type="component" value="Unassembled WGS sequence"/>
</dbReference>
<proteinExistence type="inferred from homology"/>
<protein>
    <recommendedName>
        <fullName evidence="5">CENP-V/GFA domain-containing protein</fullName>
    </recommendedName>
</protein>
<evidence type="ECO:0000259" key="5">
    <source>
        <dbReference type="Pfam" id="PF04828"/>
    </source>
</evidence>
<evidence type="ECO:0000256" key="2">
    <source>
        <dbReference type="ARBA" id="ARBA00022723"/>
    </source>
</evidence>
<evidence type="ECO:0000256" key="1">
    <source>
        <dbReference type="ARBA" id="ARBA00005495"/>
    </source>
</evidence>
<accession>A0A0C9WBU6</accession>
<keyword evidence="7" id="KW-1185">Reference proteome</keyword>
<keyword evidence="3" id="KW-0862">Zinc</keyword>
<evidence type="ECO:0000313" key="6">
    <source>
        <dbReference type="EMBL" id="KIJ61511.1"/>
    </source>
</evidence>
<dbReference type="Gene3D" id="3.90.1590.10">
    <property type="entry name" value="glutathione-dependent formaldehyde- activating enzyme (gfa)"/>
    <property type="match status" value="1"/>
</dbReference>
<organism evidence="6 7">
    <name type="scientific">Hydnomerulius pinastri MD-312</name>
    <dbReference type="NCBI Taxonomy" id="994086"/>
    <lineage>
        <taxon>Eukaryota</taxon>
        <taxon>Fungi</taxon>
        <taxon>Dikarya</taxon>
        <taxon>Basidiomycota</taxon>
        <taxon>Agaricomycotina</taxon>
        <taxon>Agaricomycetes</taxon>
        <taxon>Agaricomycetidae</taxon>
        <taxon>Boletales</taxon>
        <taxon>Boletales incertae sedis</taxon>
        <taxon>Leucogyrophana</taxon>
    </lineage>
</organism>
<dbReference type="GO" id="GO:0016846">
    <property type="term" value="F:carbon-sulfur lyase activity"/>
    <property type="evidence" value="ECO:0007669"/>
    <property type="project" value="InterPro"/>
</dbReference>
<dbReference type="AlphaFoldDB" id="A0A0C9WBU6"/>
<name>A0A0C9WBU6_9AGAM</name>
<evidence type="ECO:0000256" key="4">
    <source>
        <dbReference type="ARBA" id="ARBA00023239"/>
    </source>
</evidence>
<dbReference type="OrthoDB" id="9970124at2759"/>
<dbReference type="HOGENOM" id="CLU_055491_8_1_1"/>
<evidence type="ECO:0000313" key="7">
    <source>
        <dbReference type="Proteomes" id="UP000053820"/>
    </source>
</evidence>
<keyword evidence="2" id="KW-0479">Metal-binding</keyword>
<feature type="domain" description="CENP-V/GFA" evidence="5">
    <location>
        <begin position="19"/>
        <end position="51"/>
    </location>
</feature>
<dbReference type="InterPro" id="IPR006913">
    <property type="entry name" value="CENP-V/GFA"/>
</dbReference>
<dbReference type="SUPFAM" id="SSF51316">
    <property type="entry name" value="Mss4-like"/>
    <property type="match status" value="1"/>
</dbReference>
<dbReference type="PANTHER" id="PTHR33337">
    <property type="entry name" value="GFA DOMAIN-CONTAINING PROTEIN"/>
    <property type="match status" value="1"/>
</dbReference>
<keyword evidence="4" id="KW-0456">Lyase</keyword>
<dbReference type="PANTHER" id="PTHR33337:SF40">
    <property type="entry name" value="CENP-V_GFA DOMAIN-CONTAINING PROTEIN-RELATED"/>
    <property type="match status" value="1"/>
</dbReference>
<dbReference type="EMBL" id="KN839861">
    <property type="protein sequence ID" value="KIJ61511.1"/>
    <property type="molecule type" value="Genomic_DNA"/>
</dbReference>
<dbReference type="InterPro" id="IPR011057">
    <property type="entry name" value="Mss4-like_sf"/>
</dbReference>
<dbReference type="Pfam" id="PF04828">
    <property type="entry name" value="GFA"/>
    <property type="match status" value="1"/>
</dbReference>
<comment type="similarity">
    <text evidence="1">Belongs to the Gfa family.</text>
</comment>
<reference evidence="6 7" key="1">
    <citation type="submission" date="2014-04" db="EMBL/GenBank/DDBJ databases">
        <title>Evolutionary Origins and Diversification of the Mycorrhizal Mutualists.</title>
        <authorList>
            <consortium name="DOE Joint Genome Institute"/>
            <consortium name="Mycorrhizal Genomics Consortium"/>
            <person name="Kohler A."/>
            <person name="Kuo A."/>
            <person name="Nagy L.G."/>
            <person name="Floudas D."/>
            <person name="Copeland A."/>
            <person name="Barry K.W."/>
            <person name="Cichocki N."/>
            <person name="Veneault-Fourrey C."/>
            <person name="LaButti K."/>
            <person name="Lindquist E.A."/>
            <person name="Lipzen A."/>
            <person name="Lundell T."/>
            <person name="Morin E."/>
            <person name="Murat C."/>
            <person name="Riley R."/>
            <person name="Ohm R."/>
            <person name="Sun H."/>
            <person name="Tunlid A."/>
            <person name="Henrissat B."/>
            <person name="Grigoriev I.V."/>
            <person name="Hibbett D.S."/>
            <person name="Martin F."/>
        </authorList>
    </citation>
    <scope>NUCLEOTIDE SEQUENCE [LARGE SCALE GENOMIC DNA]</scope>
    <source>
        <strain evidence="6 7">MD-312</strain>
    </source>
</reference>
<sequence length="140" mass="15983">MSQEQIAIGVLPYGRTPFLNGSCFCKTVTFALYAPPVLSAFCHCTNCQRLTVLEHYDNPMKRHKRRFRCKTCGVCVASYNMNTFQYSIWGPTLERGTDGKILNWDKIKPTAHQFYGTRVLDVNDELGKWVGYEGKSTKIC</sequence>
<evidence type="ECO:0000256" key="3">
    <source>
        <dbReference type="ARBA" id="ARBA00022833"/>
    </source>
</evidence>
<dbReference type="GO" id="GO:0046872">
    <property type="term" value="F:metal ion binding"/>
    <property type="evidence" value="ECO:0007669"/>
    <property type="project" value="UniProtKB-KW"/>
</dbReference>